<name>A0AAV2NBD0_9HYME</name>
<dbReference type="Proteomes" id="UP001497644">
    <property type="component" value="Chromosome 12"/>
</dbReference>
<keyword evidence="2" id="KW-1185">Reference proteome</keyword>
<evidence type="ECO:0000313" key="1">
    <source>
        <dbReference type="EMBL" id="CAL1677436.1"/>
    </source>
</evidence>
<evidence type="ECO:0000313" key="2">
    <source>
        <dbReference type="Proteomes" id="UP001497644"/>
    </source>
</evidence>
<dbReference type="EMBL" id="OZ034835">
    <property type="protein sequence ID" value="CAL1677436.1"/>
    <property type="molecule type" value="Genomic_DNA"/>
</dbReference>
<accession>A0AAV2NBD0</accession>
<dbReference type="AlphaFoldDB" id="A0AAV2NBD0"/>
<protein>
    <submittedName>
        <fullName evidence="1">Uncharacterized protein</fullName>
    </submittedName>
</protein>
<gene>
    <name evidence="1" type="ORF">LPLAT_LOCUS3442</name>
</gene>
<reference evidence="1" key="1">
    <citation type="submission" date="2024-04" db="EMBL/GenBank/DDBJ databases">
        <authorList>
            <consortium name="Molecular Ecology Group"/>
        </authorList>
    </citation>
    <scope>NUCLEOTIDE SEQUENCE</scope>
</reference>
<sequence length="79" mass="8854">MPRSWAGHPEPEGWMTALIEWEHGGGFLGVRNSSEIAVHSRDGRCPVSRVGDKHAGNRRRACLMGTEWAACLAYWYGDR</sequence>
<proteinExistence type="predicted"/>
<organism evidence="1 2">
    <name type="scientific">Lasius platythorax</name>
    <dbReference type="NCBI Taxonomy" id="488582"/>
    <lineage>
        <taxon>Eukaryota</taxon>
        <taxon>Metazoa</taxon>
        <taxon>Ecdysozoa</taxon>
        <taxon>Arthropoda</taxon>
        <taxon>Hexapoda</taxon>
        <taxon>Insecta</taxon>
        <taxon>Pterygota</taxon>
        <taxon>Neoptera</taxon>
        <taxon>Endopterygota</taxon>
        <taxon>Hymenoptera</taxon>
        <taxon>Apocrita</taxon>
        <taxon>Aculeata</taxon>
        <taxon>Formicoidea</taxon>
        <taxon>Formicidae</taxon>
        <taxon>Formicinae</taxon>
        <taxon>Lasius</taxon>
        <taxon>Lasius</taxon>
    </lineage>
</organism>